<reference evidence="1" key="1">
    <citation type="submission" date="2019-08" db="EMBL/GenBank/DDBJ databases">
        <authorList>
            <person name="Kucharzyk K."/>
            <person name="Murdoch R.W."/>
            <person name="Higgins S."/>
            <person name="Loffler F."/>
        </authorList>
    </citation>
    <scope>NUCLEOTIDE SEQUENCE</scope>
</reference>
<protein>
    <submittedName>
        <fullName evidence="1">Uncharacterized protein</fullName>
    </submittedName>
</protein>
<accession>A0A645FYW0</accession>
<sequence length="67" mass="7684">MIIKIASPHGRHRFVIKIASPLWIIAGHIHRRNGRNIGCRMTTIGRLTIEVISIDNIFRANIIEKDE</sequence>
<organism evidence="1">
    <name type="scientific">bioreactor metagenome</name>
    <dbReference type="NCBI Taxonomy" id="1076179"/>
    <lineage>
        <taxon>unclassified sequences</taxon>
        <taxon>metagenomes</taxon>
        <taxon>ecological metagenomes</taxon>
    </lineage>
</organism>
<proteinExistence type="predicted"/>
<gene>
    <name evidence="1" type="ORF">SDC9_167103</name>
</gene>
<dbReference type="EMBL" id="VSSQ01067336">
    <property type="protein sequence ID" value="MPN19731.1"/>
    <property type="molecule type" value="Genomic_DNA"/>
</dbReference>
<evidence type="ECO:0000313" key="1">
    <source>
        <dbReference type="EMBL" id="MPN19731.1"/>
    </source>
</evidence>
<dbReference type="AlphaFoldDB" id="A0A645FYW0"/>
<comment type="caution">
    <text evidence="1">The sequence shown here is derived from an EMBL/GenBank/DDBJ whole genome shotgun (WGS) entry which is preliminary data.</text>
</comment>
<name>A0A645FYW0_9ZZZZ</name>